<evidence type="ECO:0000256" key="8">
    <source>
        <dbReference type="SAM" id="Phobius"/>
    </source>
</evidence>
<feature type="region of interest" description="Disordered" evidence="7">
    <location>
        <begin position="288"/>
        <end position="347"/>
    </location>
</feature>
<dbReference type="GO" id="GO:0046872">
    <property type="term" value="F:metal ion binding"/>
    <property type="evidence" value="ECO:0007669"/>
    <property type="project" value="UniProtKB-KW"/>
</dbReference>
<dbReference type="Pfam" id="PF12801">
    <property type="entry name" value="Fer4_5"/>
    <property type="match status" value="2"/>
</dbReference>
<proteinExistence type="predicted"/>
<comment type="subcellular location">
    <subcellularLocation>
        <location evidence="1">Cell membrane</location>
    </subcellularLocation>
</comment>
<accession>A0A934HVQ9</accession>
<dbReference type="PROSITE" id="PS00198">
    <property type="entry name" value="4FE4S_FER_1"/>
    <property type="match status" value="1"/>
</dbReference>
<evidence type="ECO:0000256" key="2">
    <source>
        <dbReference type="ARBA" id="ARBA00022475"/>
    </source>
</evidence>
<feature type="compositionally biased region" description="Low complexity" evidence="7">
    <location>
        <begin position="304"/>
        <end position="341"/>
    </location>
</feature>
<evidence type="ECO:0000259" key="9">
    <source>
        <dbReference type="PROSITE" id="PS51379"/>
    </source>
</evidence>
<evidence type="ECO:0000313" key="10">
    <source>
        <dbReference type="EMBL" id="MBI6874188.1"/>
    </source>
</evidence>
<dbReference type="GO" id="GO:0010181">
    <property type="term" value="F:FMN binding"/>
    <property type="evidence" value="ECO:0007669"/>
    <property type="project" value="InterPro"/>
</dbReference>
<evidence type="ECO:0000256" key="4">
    <source>
        <dbReference type="ARBA" id="ARBA00023004"/>
    </source>
</evidence>
<dbReference type="SMART" id="SM00900">
    <property type="entry name" value="FMN_bind"/>
    <property type="match status" value="1"/>
</dbReference>
<keyword evidence="8" id="KW-0812">Transmembrane</keyword>
<feature type="transmembrane region" description="Helical" evidence="8">
    <location>
        <begin position="64"/>
        <end position="92"/>
    </location>
</feature>
<keyword evidence="3" id="KW-0479">Metal-binding</keyword>
<dbReference type="Pfam" id="PF04205">
    <property type="entry name" value="FMN_bind"/>
    <property type="match status" value="1"/>
</dbReference>
<evidence type="ECO:0000256" key="7">
    <source>
        <dbReference type="SAM" id="MobiDB-lite"/>
    </source>
</evidence>
<keyword evidence="4" id="KW-0408">Iron</keyword>
<feature type="transmembrane region" description="Helical" evidence="8">
    <location>
        <begin position="113"/>
        <end position="133"/>
    </location>
</feature>
<feature type="transmembrane region" description="Helical" evidence="8">
    <location>
        <begin position="20"/>
        <end position="44"/>
    </location>
</feature>
<dbReference type="PANTHER" id="PTHR30224">
    <property type="entry name" value="ELECTRON TRANSPORT PROTEIN"/>
    <property type="match status" value="1"/>
</dbReference>
<gene>
    <name evidence="10" type="ORF">I6U51_16005</name>
</gene>
<dbReference type="InterPro" id="IPR017900">
    <property type="entry name" value="4Fe4S_Fe_S_CS"/>
</dbReference>
<dbReference type="PROSITE" id="PS51379">
    <property type="entry name" value="4FE4S_FER_2"/>
    <property type="match status" value="1"/>
</dbReference>
<dbReference type="RefSeq" id="WP_211143593.1">
    <property type="nucleotide sequence ID" value="NZ_JAEEGB010000019.1"/>
</dbReference>
<keyword evidence="2" id="KW-1003">Cell membrane</keyword>
<feature type="transmembrane region" description="Helical" evidence="8">
    <location>
        <begin position="153"/>
        <end position="173"/>
    </location>
</feature>
<dbReference type="Proteomes" id="UP000622687">
    <property type="component" value="Unassembled WGS sequence"/>
</dbReference>
<dbReference type="GO" id="GO:0005886">
    <property type="term" value="C:plasma membrane"/>
    <property type="evidence" value="ECO:0007669"/>
    <property type="project" value="UniProtKB-SubCell"/>
</dbReference>
<comment type="caution">
    <text evidence="10">The sequence shown here is derived from an EMBL/GenBank/DDBJ whole genome shotgun (WGS) entry which is preliminary data.</text>
</comment>
<dbReference type="Gene3D" id="3.90.1010.20">
    <property type="match status" value="1"/>
</dbReference>
<dbReference type="EMBL" id="JAEEGB010000019">
    <property type="protein sequence ID" value="MBI6874188.1"/>
    <property type="molecule type" value="Genomic_DNA"/>
</dbReference>
<name>A0A934HVQ9_9CLOT</name>
<dbReference type="AlphaFoldDB" id="A0A934HVQ9"/>
<dbReference type="InterPro" id="IPR007329">
    <property type="entry name" value="FMN-bd"/>
</dbReference>
<evidence type="ECO:0000313" key="11">
    <source>
        <dbReference type="Proteomes" id="UP000622687"/>
    </source>
</evidence>
<dbReference type="InterPro" id="IPR052378">
    <property type="entry name" value="NosR_regulator"/>
</dbReference>
<dbReference type="GO" id="GO:0051536">
    <property type="term" value="F:iron-sulfur cluster binding"/>
    <property type="evidence" value="ECO:0007669"/>
    <property type="project" value="UniProtKB-KW"/>
</dbReference>
<keyword evidence="8" id="KW-1133">Transmembrane helix</keyword>
<feature type="domain" description="4Fe-4S ferredoxin-type" evidence="9">
    <location>
        <begin position="224"/>
        <end position="255"/>
    </location>
</feature>
<keyword evidence="6 8" id="KW-0472">Membrane</keyword>
<evidence type="ECO:0000256" key="3">
    <source>
        <dbReference type="ARBA" id="ARBA00022723"/>
    </source>
</evidence>
<feature type="compositionally biased region" description="Polar residues" evidence="7">
    <location>
        <begin position="288"/>
        <end position="303"/>
    </location>
</feature>
<sequence>MANLNRKISKIQITRIVVQLLGLILLPGAFILAFSEIRDIYLAILSGKFSFYQVIPKLVEVITIIPITIILGRFFCGWLCAFGTFNDFIYIISNKVFKIKFKVNEKLDSILKFLKYILLLFIVYFIWTKGSTLFETSSPWDAFAQIPNFSDAISQYTIGLIFLVFIIIGAMFIERFFCRYLCPLGAVFAVTSKIRIFDILKKRDKCGNCRLCTNNCSMGIQMYKHNKIKSGECINCFKCIDACPRKNTKAEICGEHVSPMLATCVAIGGFTALYSGTNFVSKDMPTASISQNTQRQNVNDLQTNNNESTYNSNNNSIDNSNNVNNSSNNSVTTKNSSSTNNQQQKYKDGVYTGIGRGYRPNLEVEVTIKDGKIEDIQIASNNETPRFAEQPFSIVPNEIIQAQSTKVDGVSGATRSSNGIKQAVEDALSKAKM</sequence>
<evidence type="ECO:0000256" key="6">
    <source>
        <dbReference type="ARBA" id="ARBA00023136"/>
    </source>
</evidence>
<evidence type="ECO:0000256" key="5">
    <source>
        <dbReference type="ARBA" id="ARBA00023014"/>
    </source>
</evidence>
<dbReference type="SUPFAM" id="SSF54862">
    <property type="entry name" value="4Fe-4S ferredoxins"/>
    <property type="match status" value="1"/>
</dbReference>
<organism evidence="10 11">
    <name type="scientific">Clostridium aciditolerans</name>
    <dbReference type="NCBI Taxonomy" id="339861"/>
    <lineage>
        <taxon>Bacteria</taxon>
        <taxon>Bacillati</taxon>
        <taxon>Bacillota</taxon>
        <taxon>Clostridia</taxon>
        <taxon>Eubacteriales</taxon>
        <taxon>Clostridiaceae</taxon>
        <taxon>Clostridium</taxon>
    </lineage>
</organism>
<dbReference type="PANTHER" id="PTHR30224:SF4">
    <property type="entry name" value="ELECTRON TRANSPORT PROTEIN YCCM-RELATED"/>
    <property type="match status" value="1"/>
</dbReference>
<protein>
    <submittedName>
        <fullName evidence="10">4Fe-4S binding protein</fullName>
    </submittedName>
</protein>
<keyword evidence="5" id="KW-0411">Iron-sulfur</keyword>
<reference evidence="10" key="1">
    <citation type="submission" date="2020-12" db="EMBL/GenBank/DDBJ databases">
        <title>Clostridium thailandense sp. nov., a novel acetogenic bacterium isolated from peat land soil in Thailand.</title>
        <authorList>
            <person name="Chaikitkaew S."/>
            <person name="Birkeland N.K."/>
        </authorList>
    </citation>
    <scope>NUCLEOTIDE SEQUENCE</scope>
    <source>
        <strain evidence="10">DSM 17425</strain>
    </source>
</reference>
<evidence type="ECO:0000256" key="1">
    <source>
        <dbReference type="ARBA" id="ARBA00004236"/>
    </source>
</evidence>
<keyword evidence="11" id="KW-1185">Reference proteome</keyword>
<dbReference type="InterPro" id="IPR017896">
    <property type="entry name" value="4Fe4S_Fe-S-bd"/>
</dbReference>